<name>A0A381XUJ0_9ZZZZ</name>
<evidence type="ECO:0000256" key="1">
    <source>
        <dbReference type="ARBA" id="ARBA00005952"/>
    </source>
</evidence>
<sequence>MTVREVALRVLYSFETEDADVRETLKVLLRQSSLDIRDRALATELVYGIVRQRGRIDWVLQQFVRRFDGLTPWIRNILRLGGYQILMLDQIPNTAATYESVELAKRFGHPGTVRLTNGVLRNLIRNQEVISFPNKEKEPVAHLSMVYSYPSWIV</sequence>
<keyword evidence="4" id="KW-0805">Transcription regulation</keyword>
<proteinExistence type="inferred from homology"/>
<comment type="similarity">
    <text evidence="1">Belongs to the NusB family.</text>
</comment>
<accession>A0A381XUJ0</accession>
<evidence type="ECO:0000313" key="7">
    <source>
        <dbReference type="EMBL" id="SVA68444.1"/>
    </source>
</evidence>
<dbReference type="GO" id="GO:0006353">
    <property type="term" value="P:DNA-templated transcription termination"/>
    <property type="evidence" value="ECO:0007669"/>
    <property type="project" value="InterPro"/>
</dbReference>
<keyword evidence="3" id="KW-0694">RNA-binding</keyword>
<dbReference type="Pfam" id="PF01029">
    <property type="entry name" value="NusB"/>
    <property type="match status" value="1"/>
</dbReference>
<protein>
    <recommendedName>
        <fullName evidence="6">NusB/RsmB/TIM44 domain-containing protein</fullName>
    </recommendedName>
</protein>
<keyword evidence="5" id="KW-0804">Transcription</keyword>
<evidence type="ECO:0000256" key="3">
    <source>
        <dbReference type="ARBA" id="ARBA00022884"/>
    </source>
</evidence>
<dbReference type="GO" id="GO:0003723">
    <property type="term" value="F:RNA binding"/>
    <property type="evidence" value="ECO:0007669"/>
    <property type="project" value="UniProtKB-KW"/>
</dbReference>
<dbReference type="InterPro" id="IPR035926">
    <property type="entry name" value="NusB-like_sf"/>
</dbReference>
<dbReference type="GO" id="GO:0031564">
    <property type="term" value="P:transcription antitermination"/>
    <property type="evidence" value="ECO:0007669"/>
    <property type="project" value="UniProtKB-KW"/>
</dbReference>
<dbReference type="EMBL" id="UINC01016440">
    <property type="protein sequence ID" value="SVA68444.1"/>
    <property type="molecule type" value="Genomic_DNA"/>
</dbReference>
<dbReference type="PANTHER" id="PTHR11078:SF3">
    <property type="entry name" value="ANTITERMINATION NUSB DOMAIN-CONTAINING PROTEIN"/>
    <property type="match status" value="1"/>
</dbReference>
<evidence type="ECO:0000256" key="2">
    <source>
        <dbReference type="ARBA" id="ARBA00022814"/>
    </source>
</evidence>
<dbReference type="SUPFAM" id="SSF48013">
    <property type="entry name" value="NusB-like"/>
    <property type="match status" value="1"/>
</dbReference>
<feature type="domain" description="NusB/RsmB/TIM44" evidence="6">
    <location>
        <begin position="1"/>
        <end position="125"/>
    </location>
</feature>
<evidence type="ECO:0000256" key="4">
    <source>
        <dbReference type="ARBA" id="ARBA00023015"/>
    </source>
</evidence>
<keyword evidence="2" id="KW-0889">Transcription antitermination</keyword>
<evidence type="ECO:0000259" key="6">
    <source>
        <dbReference type="Pfam" id="PF01029"/>
    </source>
</evidence>
<dbReference type="GO" id="GO:0005829">
    <property type="term" value="C:cytosol"/>
    <property type="evidence" value="ECO:0007669"/>
    <property type="project" value="TreeGrafter"/>
</dbReference>
<organism evidence="7">
    <name type="scientific">marine metagenome</name>
    <dbReference type="NCBI Taxonomy" id="408172"/>
    <lineage>
        <taxon>unclassified sequences</taxon>
        <taxon>metagenomes</taxon>
        <taxon>ecological metagenomes</taxon>
    </lineage>
</organism>
<reference evidence="7" key="1">
    <citation type="submission" date="2018-05" db="EMBL/GenBank/DDBJ databases">
        <authorList>
            <person name="Lanie J.A."/>
            <person name="Ng W.-L."/>
            <person name="Kazmierczak K.M."/>
            <person name="Andrzejewski T.M."/>
            <person name="Davidsen T.M."/>
            <person name="Wayne K.J."/>
            <person name="Tettelin H."/>
            <person name="Glass J.I."/>
            <person name="Rusch D."/>
            <person name="Podicherti R."/>
            <person name="Tsui H.-C.T."/>
            <person name="Winkler M.E."/>
        </authorList>
    </citation>
    <scope>NUCLEOTIDE SEQUENCE</scope>
</reference>
<dbReference type="Gene3D" id="1.10.940.10">
    <property type="entry name" value="NusB-like"/>
    <property type="match status" value="1"/>
</dbReference>
<dbReference type="AlphaFoldDB" id="A0A381XUJ0"/>
<dbReference type="InterPro" id="IPR006027">
    <property type="entry name" value="NusB_RsmB_TIM44"/>
</dbReference>
<evidence type="ECO:0000256" key="5">
    <source>
        <dbReference type="ARBA" id="ARBA00023163"/>
    </source>
</evidence>
<feature type="non-terminal residue" evidence="7">
    <location>
        <position position="154"/>
    </location>
</feature>
<dbReference type="PANTHER" id="PTHR11078">
    <property type="entry name" value="N UTILIZATION SUBSTANCE PROTEIN B-RELATED"/>
    <property type="match status" value="1"/>
</dbReference>
<dbReference type="InterPro" id="IPR011605">
    <property type="entry name" value="NusB_fam"/>
</dbReference>
<gene>
    <name evidence="7" type="ORF">METZ01_LOCUS121298</name>
</gene>